<dbReference type="InterPro" id="IPR027417">
    <property type="entry name" value="P-loop_NTPase"/>
</dbReference>
<evidence type="ECO:0000256" key="13">
    <source>
        <dbReference type="ARBA" id="ARBA00023204"/>
    </source>
</evidence>
<dbReference type="Pfam" id="PF12705">
    <property type="entry name" value="PDDEXK_1"/>
    <property type="match status" value="1"/>
</dbReference>
<sequence length="1171" mass="134713">MSLRFVIGRSGTGKTALFLDEIKEKLMKQPDGHPVLYIVPEQMTFLSEYRLVNTPGLSGMIRTQVFSFTRLAWRILQETGGASRNHISSVGLNMLIRKIIEDHKDDLKLFKKAADKKGFIEHVERLLTEFKHYCITPDDLHNTQNELSFKSSTRALADKLHDLELIYHKFEQTLVGKYTNSNDYLNLLADSIKNSSYLKDAEIYIDGFHNFTPQEKRVIEQLMTYCRRVSIALVLDRPYKHGLKPEDLDLFRITGETYSDLFEMARDAGILLEEDVFLAETPRFQDEGLQYLQARFEKRPIKSYQHVPAIEIRAAANRRAEVESIAREIRRLIKEDGYRYNDIAILMRNGHEYHEIMETVFHDYDIPFFLDQKRSMLNHPLIELVRSVLDIISSNWRYEPVFRAIKTDLLFPLGSDLKMLREQMDRLENYILSQGIKGDRWIEKKPWRYKRFFGLEHEGSPQTDAEKQIEAEINESRNLVVFPILRLSRRIKKAKNVRELCEAVYLTLEELDIPNKLAEKSNIAEEKGQLVLAREYDQAWNAVIDILDQLVEVMGEQQISIETFIDILDSGLEAAKFSLIPPAIDQVFVADLEISRLSNIKSSFVVGLNDGVLPAKQSEDGALSDGDRSELKAIGLQLAPDGKKKLLDEDFVAYRAFTVQEERLYLSYPLADNEGKGLLPSPYIKRMKEIFPEIEEIAEVNDPSELLMDEQLKYVSHPNTAIAYLTSQLQLKAHGYLIADFWWDVYNFYLEHPKQKQKALKILSSLFYKNETKTLSEITSKELYGDEMLASVSRMELFHGCPFSHFTSHGLRLREREIYKLDAPHIGDLFHAALKWISEEVLQKGLTWSSLTKEQCEWLARMAIEQFAPKLQNQILLSSNRHFYIKRKLEQIIGRASYVLSRHAKVSGFTPIGLELDFGPFNELPPLAFTLKSGAKMQLQGRIDRVDKAENEDGVYLRVIDYKSSSRALDLNEVYHGLALQMLTYLDIIITHSSKLIGTEATPAGVLYFHVHNPMINNEKLLTLEDIENEILKEFKMKGLLLGDSNIIRLMDNTLETGSSNIISASINKDGSLSANSQKSSASVEDFKILRHYVRNLYQESGNRIISGDIHIDPYKLGDRTPCQFCSYKSVCQFDQSLENNGYRNISQQNSLDVLAKIREEVVSFEDSHSN</sequence>
<keyword evidence="4 14" id="KW-0547">Nucleotide-binding</keyword>
<dbReference type="InterPro" id="IPR014140">
    <property type="entry name" value="DNA_helicase_suAddB"/>
</dbReference>
<evidence type="ECO:0000256" key="11">
    <source>
        <dbReference type="ARBA" id="ARBA00023014"/>
    </source>
</evidence>
<dbReference type="PROSITE" id="PS51217">
    <property type="entry name" value="UVRD_HELICASE_CTER"/>
    <property type="match status" value="1"/>
</dbReference>
<keyword evidence="12 14" id="KW-0238">DNA-binding</keyword>
<evidence type="ECO:0000256" key="2">
    <source>
        <dbReference type="ARBA" id="ARBA00022722"/>
    </source>
</evidence>
<keyword evidence="3 14" id="KW-0479">Metal-binding</keyword>
<dbReference type="GO" id="GO:0046872">
    <property type="term" value="F:metal ion binding"/>
    <property type="evidence" value="ECO:0007669"/>
    <property type="project" value="UniProtKB-KW"/>
</dbReference>
<comment type="subunit">
    <text evidence="14">Heterodimer of AddA and AddB.</text>
</comment>
<reference evidence="16 17" key="1">
    <citation type="submission" date="2021-05" db="EMBL/GenBank/DDBJ databases">
        <title>Novel Bacillus species.</title>
        <authorList>
            <person name="Liu G."/>
        </authorList>
    </citation>
    <scope>NUCLEOTIDE SEQUENCE [LARGE SCALE GENOMIC DNA]</scope>
    <source>
        <strain evidence="16 17">FJAT-49732</strain>
    </source>
</reference>
<feature type="domain" description="UvrD-like helicase C-terminal" evidence="15">
    <location>
        <begin position="279"/>
        <end position="585"/>
    </location>
</feature>
<dbReference type="SUPFAM" id="SSF52980">
    <property type="entry name" value="Restriction endonuclease-like"/>
    <property type="match status" value="1"/>
</dbReference>
<keyword evidence="11 14" id="KW-0411">Iron-sulfur</keyword>
<accession>A0A942YLT7</accession>
<keyword evidence="9 14" id="KW-0067">ATP-binding</keyword>
<comment type="function">
    <text evidence="14">The heterodimer acts as both an ATP-dependent DNA helicase and an ATP-dependent, dual-direction single-stranded exonuclease. Recognizes the chi site generating a DNA molecule suitable for the initiation of homologous recombination. The AddB subunit has 5' -&gt; 3' nuclease activity but not helicase activity.</text>
</comment>
<dbReference type="EC" id="3.1.-.-" evidence="14"/>
<name>A0A942YLT7_9BACI</name>
<dbReference type="Gene3D" id="6.10.140.1030">
    <property type="match status" value="1"/>
</dbReference>
<keyword evidence="13 14" id="KW-0234">DNA repair</keyword>
<evidence type="ECO:0000256" key="6">
    <source>
        <dbReference type="ARBA" id="ARBA00022801"/>
    </source>
</evidence>
<comment type="miscellaneous">
    <text evidence="14">Despite having conserved helicase domains, this subunit does not have helicase activity.</text>
</comment>
<proteinExistence type="inferred from homology"/>
<evidence type="ECO:0000256" key="7">
    <source>
        <dbReference type="ARBA" id="ARBA00022806"/>
    </source>
</evidence>
<dbReference type="AlphaFoldDB" id="A0A942YLT7"/>
<organism evidence="16 17">
    <name type="scientific">Lederbergia citrisecunda</name>
    <dbReference type="NCBI Taxonomy" id="2833583"/>
    <lineage>
        <taxon>Bacteria</taxon>
        <taxon>Bacillati</taxon>
        <taxon>Bacillota</taxon>
        <taxon>Bacilli</taxon>
        <taxon>Bacillales</taxon>
        <taxon>Bacillaceae</taxon>
        <taxon>Lederbergia</taxon>
    </lineage>
</organism>
<dbReference type="GO" id="GO:0003690">
    <property type="term" value="F:double-stranded DNA binding"/>
    <property type="evidence" value="ECO:0007669"/>
    <property type="project" value="UniProtKB-UniRule"/>
</dbReference>
<dbReference type="InterPro" id="IPR038726">
    <property type="entry name" value="PDDEXK_AddAB-type"/>
</dbReference>
<evidence type="ECO:0000256" key="1">
    <source>
        <dbReference type="ARBA" id="ARBA00022485"/>
    </source>
</evidence>
<dbReference type="RefSeq" id="WP_213109390.1">
    <property type="nucleotide sequence ID" value="NZ_JAGYPJ010000001.1"/>
</dbReference>
<dbReference type="FunFam" id="3.90.320.10:FF:000006">
    <property type="entry name" value="ATP-dependent helicase/deoxyribonuclease subunit B"/>
    <property type="match status" value="1"/>
</dbReference>
<comment type="caution">
    <text evidence="16">The sequence shown here is derived from an EMBL/GenBank/DDBJ whole genome shotgun (WGS) entry which is preliminary data.</text>
</comment>
<protein>
    <recommendedName>
        <fullName evidence="14">ATP-dependent helicase/deoxyribonuclease subunit B</fullName>
        <ecNumber evidence="14">3.1.-.-</ecNumber>
    </recommendedName>
    <alternativeName>
        <fullName evidence="14">ATP-dependent helicase/nuclease subunit AddB</fullName>
    </alternativeName>
</protein>
<dbReference type="Pfam" id="PF13361">
    <property type="entry name" value="UvrD_C"/>
    <property type="match status" value="1"/>
</dbReference>
<dbReference type="GO" id="GO:0000724">
    <property type="term" value="P:double-strand break repair via homologous recombination"/>
    <property type="evidence" value="ECO:0007669"/>
    <property type="project" value="UniProtKB-UniRule"/>
</dbReference>
<evidence type="ECO:0000313" key="17">
    <source>
        <dbReference type="Proteomes" id="UP000682713"/>
    </source>
</evidence>
<keyword evidence="1 14" id="KW-0004">4Fe-4S</keyword>
<dbReference type="HAMAP" id="MF_01452">
    <property type="entry name" value="AddB_type1"/>
    <property type="match status" value="1"/>
</dbReference>
<keyword evidence="5 14" id="KW-0227">DNA damage</keyword>
<evidence type="ECO:0000256" key="10">
    <source>
        <dbReference type="ARBA" id="ARBA00023004"/>
    </source>
</evidence>
<dbReference type="Gene3D" id="3.40.50.300">
    <property type="entry name" value="P-loop containing nucleotide triphosphate hydrolases"/>
    <property type="match status" value="3"/>
</dbReference>
<comment type="cofactor">
    <cofactor evidence="14">
        <name>Mg(2+)</name>
        <dbReference type="ChEBI" id="CHEBI:18420"/>
    </cofactor>
</comment>
<evidence type="ECO:0000256" key="8">
    <source>
        <dbReference type="ARBA" id="ARBA00022839"/>
    </source>
</evidence>
<keyword evidence="6 14" id="KW-0378">Hydrolase</keyword>
<comment type="similarity">
    <text evidence="14">Belongs to the helicase family. AddB/RexB type 1 subfamily.</text>
</comment>
<keyword evidence="17" id="KW-1185">Reference proteome</keyword>
<keyword evidence="10 14" id="KW-0408">Iron</keyword>
<dbReference type="EMBL" id="JAGYPJ010000001">
    <property type="protein sequence ID" value="MBS4198651.1"/>
    <property type="molecule type" value="Genomic_DNA"/>
</dbReference>
<evidence type="ECO:0000256" key="9">
    <source>
        <dbReference type="ARBA" id="ARBA00022840"/>
    </source>
</evidence>
<evidence type="ECO:0000313" key="16">
    <source>
        <dbReference type="EMBL" id="MBS4198651.1"/>
    </source>
</evidence>
<dbReference type="InterPro" id="IPR011604">
    <property type="entry name" value="PDDEXK-like_dom_sf"/>
</dbReference>
<feature type="binding site" evidence="14">
    <location>
        <position position="1123"/>
    </location>
    <ligand>
        <name>[4Fe-4S] cluster</name>
        <dbReference type="ChEBI" id="CHEBI:49883"/>
    </ligand>
</feature>
<gene>
    <name evidence="14 16" type="primary">addB</name>
    <name evidence="16" type="ORF">KHA93_03175</name>
</gene>
<dbReference type="GO" id="GO:0005524">
    <property type="term" value="F:ATP binding"/>
    <property type="evidence" value="ECO:0007669"/>
    <property type="project" value="UniProtKB-UniRule"/>
</dbReference>
<comment type="cofactor">
    <cofactor evidence="14">
        <name>[4Fe-4S] cluster</name>
        <dbReference type="ChEBI" id="CHEBI:49883"/>
    </cofactor>
    <text evidence="14">Binds 1 [4Fe-4S] cluster.</text>
</comment>
<dbReference type="PANTHER" id="PTHR30591:SF1">
    <property type="entry name" value="RECBCD ENZYME SUBUNIT RECC"/>
    <property type="match status" value="1"/>
</dbReference>
<feature type="binding site" evidence="14">
    <location>
        <position position="801"/>
    </location>
    <ligand>
        <name>[4Fe-4S] cluster</name>
        <dbReference type="ChEBI" id="CHEBI:49883"/>
    </ligand>
</feature>
<dbReference type="GO" id="GO:0004386">
    <property type="term" value="F:helicase activity"/>
    <property type="evidence" value="ECO:0007669"/>
    <property type="project" value="UniProtKB-KW"/>
</dbReference>
<dbReference type="GO" id="GO:0008409">
    <property type="term" value="F:5'-3' exonuclease activity"/>
    <property type="evidence" value="ECO:0007669"/>
    <property type="project" value="UniProtKB-UniRule"/>
</dbReference>
<dbReference type="Proteomes" id="UP000682713">
    <property type="component" value="Unassembled WGS sequence"/>
</dbReference>
<dbReference type="GO" id="GO:0051539">
    <property type="term" value="F:4 iron, 4 sulfur cluster binding"/>
    <property type="evidence" value="ECO:0007669"/>
    <property type="project" value="UniProtKB-KW"/>
</dbReference>
<feature type="binding site" evidence="14">
    <location>
        <position position="1132"/>
    </location>
    <ligand>
        <name>[4Fe-4S] cluster</name>
        <dbReference type="ChEBI" id="CHEBI:49883"/>
    </ligand>
</feature>
<evidence type="ECO:0000256" key="4">
    <source>
        <dbReference type="ARBA" id="ARBA00022741"/>
    </source>
</evidence>
<evidence type="ECO:0000256" key="14">
    <source>
        <dbReference type="HAMAP-Rule" id="MF_01452"/>
    </source>
</evidence>
<evidence type="ECO:0000256" key="12">
    <source>
        <dbReference type="ARBA" id="ARBA00023125"/>
    </source>
</evidence>
<keyword evidence="2 14" id="KW-0540">Nuclease</keyword>
<dbReference type="Pfam" id="PF21445">
    <property type="entry name" value="ADDB_N"/>
    <property type="match status" value="1"/>
</dbReference>
<keyword evidence="8 14" id="KW-0269">Exonuclease</keyword>
<dbReference type="NCBIfam" id="TIGR02773">
    <property type="entry name" value="addB_Gpos"/>
    <property type="match status" value="1"/>
</dbReference>
<evidence type="ECO:0000256" key="3">
    <source>
        <dbReference type="ARBA" id="ARBA00022723"/>
    </source>
</evidence>
<dbReference type="SUPFAM" id="SSF52540">
    <property type="entry name" value="P-loop containing nucleoside triphosphate hydrolases"/>
    <property type="match status" value="1"/>
</dbReference>
<evidence type="ECO:0000256" key="5">
    <source>
        <dbReference type="ARBA" id="ARBA00022763"/>
    </source>
</evidence>
<dbReference type="PANTHER" id="PTHR30591">
    <property type="entry name" value="RECBCD ENZYME SUBUNIT RECC"/>
    <property type="match status" value="1"/>
</dbReference>
<evidence type="ECO:0000259" key="15">
    <source>
        <dbReference type="PROSITE" id="PS51217"/>
    </source>
</evidence>
<dbReference type="Gene3D" id="3.90.320.10">
    <property type="match status" value="1"/>
</dbReference>
<dbReference type="InterPro" id="IPR049035">
    <property type="entry name" value="ADDB_N"/>
</dbReference>
<dbReference type="InterPro" id="IPR011335">
    <property type="entry name" value="Restrct_endonuc-II-like"/>
</dbReference>
<dbReference type="InterPro" id="IPR014017">
    <property type="entry name" value="DNA_helicase_UvrD-like_C"/>
</dbReference>
<keyword evidence="7 14" id="KW-0347">Helicase</keyword>
<feature type="binding site" evidence="14">
    <location>
        <position position="1126"/>
    </location>
    <ligand>
        <name>[4Fe-4S] cluster</name>
        <dbReference type="ChEBI" id="CHEBI:49883"/>
    </ligand>
</feature>